<feature type="compositionally biased region" description="Low complexity" evidence="3">
    <location>
        <begin position="277"/>
        <end position="295"/>
    </location>
</feature>
<evidence type="ECO:0000256" key="2">
    <source>
        <dbReference type="ARBA" id="ARBA00022658"/>
    </source>
</evidence>
<dbReference type="PANTHER" id="PTHR46572:SF2">
    <property type="entry name" value="RHO1 GDP-GTP EXCHANGE PROTEIN 1-RELATED"/>
    <property type="match status" value="1"/>
</dbReference>
<dbReference type="Proteomes" id="UP000807353">
    <property type="component" value="Unassembled WGS sequence"/>
</dbReference>
<feature type="compositionally biased region" description="Low complexity" evidence="3">
    <location>
        <begin position="28"/>
        <end position="40"/>
    </location>
</feature>
<evidence type="ECO:0000259" key="4">
    <source>
        <dbReference type="PROSITE" id="PS50010"/>
    </source>
</evidence>
<feature type="region of interest" description="Disordered" evidence="3">
    <location>
        <begin position="494"/>
        <end position="528"/>
    </location>
</feature>
<dbReference type="InterPro" id="IPR036390">
    <property type="entry name" value="WH_DNA-bd_sf"/>
</dbReference>
<dbReference type="OrthoDB" id="2272012at2759"/>
<feature type="compositionally biased region" description="Polar residues" evidence="3">
    <location>
        <begin position="331"/>
        <end position="343"/>
    </location>
</feature>
<protein>
    <submittedName>
        <fullName evidence="6">CNH domain-containing protein</fullName>
    </submittedName>
</protein>
<dbReference type="InterPro" id="IPR036388">
    <property type="entry name" value="WH-like_DNA-bd_sf"/>
</dbReference>
<keyword evidence="2" id="KW-0344">Guanine-nucleotide releasing factor</keyword>
<dbReference type="SMART" id="SM00049">
    <property type="entry name" value="DEP"/>
    <property type="match status" value="1"/>
</dbReference>
<dbReference type="PROSITE" id="PS50010">
    <property type="entry name" value="DH_2"/>
    <property type="match status" value="1"/>
</dbReference>
<dbReference type="SUPFAM" id="SSF46785">
    <property type="entry name" value="Winged helix' DNA-binding domain"/>
    <property type="match status" value="1"/>
</dbReference>
<feature type="compositionally biased region" description="Pro residues" evidence="3">
    <location>
        <begin position="93"/>
        <end position="102"/>
    </location>
</feature>
<feature type="region of interest" description="Disordered" evidence="3">
    <location>
        <begin position="1"/>
        <end position="370"/>
    </location>
</feature>
<reference evidence="6" key="1">
    <citation type="submission" date="2020-11" db="EMBL/GenBank/DDBJ databases">
        <authorList>
            <consortium name="DOE Joint Genome Institute"/>
            <person name="Ahrendt S."/>
            <person name="Riley R."/>
            <person name="Andreopoulos W."/>
            <person name="Labutti K."/>
            <person name="Pangilinan J."/>
            <person name="Ruiz-Duenas F.J."/>
            <person name="Barrasa J.M."/>
            <person name="Sanchez-Garcia M."/>
            <person name="Camarero S."/>
            <person name="Miyauchi S."/>
            <person name="Serrano A."/>
            <person name="Linde D."/>
            <person name="Babiker R."/>
            <person name="Drula E."/>
            <person name="Ayuso-Fernandez I."/>
            <person name="Pacheco R."/>
            <person name="Padilla G."/>
            <person name="Ferreira P."/>
            <person name="Barriuso J."/>
            <person name="Kellner H."/>
            <person name="Castanera R."/>
            <person name="Alfaro M."/>
            <person name="Ramirez L."/>
            <person name="Pisabarro A.G."/>
            <person name="Kuo A."/>
            <person name="Tritt A."/>
            <person name="Lipzen A."/>
            <person name="He G."/>
            <person name="Yan M."/>
            <person name="Ng V."/>
            <person name="Cullen D."/>
            <person name="Martin F."/>
            <person name="Rosso M.-N."/>
            <person name="Henrissat B."/>
            <person name="Hibbett D."/>
            <person name="Martinez A.T."/>
            <person name="Grigoriev I.V."/>
        </authorList>
    </citation>
    <scope>NUCLEOTIDE SEQUENCE</scope>
    <source>
        <strain evidence="6">CBS 247.69</strain>
    </source>
</reference>
<dbReference type="SUPFAM" id="SSF48065">
    <property type="entry name" value="DBL homology domain (DH-domain)"/>
    <property type="match status" value="1"/>
</dbReference>
<feature type="region of interest" description="Disordered" evidence="3">
    <location>
        <begin position="1318"/>
        <end position="1343"/>
    </location>
</feature>
<feature type="compositionally biased region" description="Basic and acidic residues" evidence="3">
    <location>
        <begin position="1"/>
        <end position="22"/>
    </location>
</feature>
<gene>
    <name evidence="6" type="ORF">BDZ94DRAFT_1264292</name>
</gene>
<dbReference type="CDD" id="cd04435">
    <property type="entry name" value="DEP_fRom2"/>
    <property type="match status" value="1"/>
</dbReference>
<dbReference type="InterPro" id="IPR052233">
    <property type="entry name" value="Rho-type_GEFs"/>
</dbReference>
<dbReference type="CDD" id="cd00160">
    <property type="entry name" value="RhoGEF"/>
    <property type="match status" value="1"/>
</dbReference>
<dbReference type="SMART" id="SM00325">
    <property type="entry name" value="RhoGEF"/>
    <property type="match status" value="1"/>
</dbReference>
<dbReference type="InterPro" id="IPR001180">
    <property type="entry name" value="CNH_dom"/>
</dbReference>
<feature type="compositionally biased region" description="Pro residues" evidence="3">
    <location>
        <begin position="41"/>
        <end position="51"/>
    </location>
</feature>
<dbReference type="Gene3D" id="1.10.10.10">
    <property type="entry name" value="Winged helix-like DNA-binding domain superfamily/Winged helix DNA-binding domain"/>
    <property type="match status" value="1"/>
</dbReference>
<dbReference type="Pfam" id="PF00621">
    <property type="entry name" value="RhoGEF"/>
    <property type="match status" value="1"/>
</dbReference>
<evidence type="ECO:0000256" key="3">
    <source>
        <dbReference type="SAM" id="MobiDB-lite"/>
    </source>
</evidence>
<evidence type="ECO:0000256" key="1">
    <source>
        <dbReference type="ARBA" id="ARBA00022553"/>
    </source>
</evidence>
<proteinExistence type="predicted"/>
<dbReference type="PROSITE" id="PS50219">
    <property type="entry name" value="CNH"/>
    <property type="match status" value="1"/>
</dbReference>
<name>A0A9P6CD04_9AGAR</name>
<evidence type="ECO:0000313" key="7">
    <source>
        <dbReference type="Proteomes" id="UP000807353"/>
    </source>
</evidence>
<dbReference type="InterPro" id="IPR000591">
    <property type="entry name" value="DEP_dom"/>
</dbReference>
<feature type="compositionally biased region" description="Polar residues" evidence="3">
    <location>
        <begin position="58"/>
        <end position="83"/>
    </location>
</feature>
<comment type="caution">
    <text evidence="6">The sequence shown here is derived from an EMBL/GenBank/DDBJ whole genome shotgun (WGS) entry which is preliminary data.</text>
</comment>
<dbReference type="SMART" id="SM00036">
    <property type="entry name" value="CNH"/>
    <property type="match status" value="1"/>
</dbReference>
<dbReference type="GO" id="GO:0005085">
    <property type="term" value="F:guanyl-nucleotide exchange factor activity"/>
    <property type="evidence" value="ECO:0007669"/>
    <property type="project" value="UniProtKB-KW"/>
</dbReference>
<dbReference type="InterPro" id="IPR035899">
    <property type="entry name" value="DBL_dom_sf"/>
</dbReference>
<feature type="compositionally biased region" description="Polar residues" evidence="3">
    <location>
        <begin position="148"/>
        <end position="172"/>
    </location>
</feature>
<dbReference type="EMBL" id="MU150287">
    <property type="protein sequence ID" value="KAF9461227.1"/>
    <property type="molecule type" value="Genomic_DNA"/>
</dbReference>
<dbReference type="Pfam" id="PF15405">
    <property type="entry name" value="PH_5"/>
    <property type="match status" value="1"/>
</dbReference>
<keyword evidence="7" id="KW-1185">Reference proteome</keyword>
<organism evidence="6 7">
    <name type="scientific">Collybia nuda</name>
    <dbReference type="NCBI Taxonomy" id="64659"/>
    <lineage>
        <taxon>Eukaryota</taxon>
        <taxon>Fungi</taxon>
        <taxon>Dikarya</taxon>
        <taxon>Basidiomycota</taxon>
        <taxon>Agaricomycotina</taxon>
        <taxon>Agaricomycetes</taxon>
        <taxon>Agaricomycetidae</taxon>
        <taxon>Agaricales</taxon>
        <taxon>Tricholomatineae</taxon>
        <taxon>Clitocybaceae</taxon>
        <taxon>Collybia</taxon>
    </lineage>
</organism>
<dbReference type="PANTHER" id="PTHR46572">
    <property type="entry name" value="RHO1 GDP-GTP EXCHANGE PROTEIN 1-RELATED"/>
    <property type="match status" value="1"/>
</dbReference>
<feature type="domain" description="DH" evidence="4">
    <location>
        <begin position="613"/>
        <end position="800"/>
    </location>
</feature>
<evidence type="ECO:0000259" key="5">
    <source>
        <dbReference type="PROSITE" id="PS50219"/>
    </source>
</evidence>
<feature type="domain" description="CNH" evidence="5">
    <location>
        <begin position="990"/>
        <end position="1285"/>
    </location>
</feature>
<accession>A0A9P6CD04</accession>
<dbReference type="Gene3D" id="2.30.29.30">
    <property type="entry name" value="Pleckstrin-homology domain (PH domain)/Phosphotyrosine-binding domain (PTB)"/>
    <property type="match status" value="1"/>
</dbReference>
<dbReference type="GO" id="GO:0035556">
    <property type="term" value="P:intracellular signal transduction"/>
    <property type="evidence" value="ECO:0007669"/>
    <property type="project" value="InterPro"/>
</dbReference>
<dbReference type="Pfam" id="PF00780">
    <property type="entry name" value="CNH"/>
    <property type="match status" value="1"/>
</dbReference>
<keyword evidence="1" id="KW-0597">Phosphoprotein</keyword>
<sequence length="1380" mass="155234">MDRPLGPRQPPDKRHAAYEDIFGRPGSSHHSPSTSSVYPQPNQPYPYPYQPPSDKRSSYSSLPHNYNAPSPQAPPSTYRQSYYPSVAHQAPHPHNPPYPQHLPTPYGYGGPPASSNPSLARARSVLSNSPINNGIPPRPGEPPDQNFEPLTQSSLTPAQAYQAQVYLNNPTGPQGERNRYQSSPGPSIRAPYPPNQNGASARPGDAPRLGVSLDHGDGRLGLDFGMGSGNSSDQGSDEDSELPWARTAKSKPTSFPQQRPRHSEPVFPLHVEVGTTPSLRSSVISTSPVSSSDPSMTLVDHVSVTSSRRSSESARTVPKLPPARRDRTAQDRSMSMSAATTPMRTVPEQKRSSRPPIPSLHEGRNSPASVRHVRKTPIVYPAILSRVAEAFRDRIPITDRIKDGLTYTDAFDGREAVDKLAYIIKTTDRNLALLLGRALDAQKFFHDVTYDHRLRDSAGELYQFRTKLPSPFVSGEFSKEENGHVIDRNGMDHIISQLGPDSSAEEKDHPVFGTHPSRPRKGSVTSDDIPLPSGVFTLLTDCYSPTCSRDQLCYSIACPRRLEQQARLNMKPQPGLSKQISQESLGEIAEPGTLWVHSVPQEIVDSVSDAEKCRQEAINEVIYTERDFVRDMEYLRDVWIKRLKEGDIIPQERRTDFLAQVFWNIHDIIAVHTRLRDALNKRQKSYAVVERIGDVLLDAVPHFGPFVSYGAHQLYGKYEFEKEKNSNPAFAQFVETTERLPESRKLELNAYLTKPTTRLARYPLLLNAVLKHTPDDSPDKILLPQVVTLVKEFLAKVNTESGKTENRFNLLQLDQQLLFKPGEEVNLRLKEEGREMIYKGTLNKRDGEIQVYLFDHAILFTKQVKTKLHDQYKVYRRPIPLELLLITAPEDAAGNANKSHQGRQRQALVRRNSFNREHGPALSYKQDAKGAHWINFMHLGRKYYNLILWAPTSGTHKNWLENIAKQQQVMRERSLIFDTVTMSDGFFAGPNKVNCAAPFNGGRKIVYGTNDGVYISDIHELNRDPVRVLALLDVTQVDVLEDYQLLIVLSERQVITFPLDALDQHDPMAGLKRAKRISSHTSFFKAGFCLGKVLVCIVKSSQLSSTFKTLEPIDQNIRGRSKPTFRKLLQGGNDTLRLFREFYIPVESTSIHYLKTKMCVGCSRGFEIVDLESLDTQGLLDPNDESLEFVRKRENLRPMSIYRIHNEFLLCYDEFAFYVNKNGRRSRKDFMVHWEGSPTGFALHEPYVLAFEPAFVEIRHIETGLMSQVIQGTNLRLLFADTPPSVTNTASPIHSGGYQPGYGYEHGYDSPTGPPYPGHHPHFGGYGTPQFPNHHPSRNPQGIGRDEILIVSDDRVLALRTAAGPQRHMSDNTSMVSMRR</sequence>
<dbReference type="InterPro" id="IPR011993">
    <property type="entry name" value="PH-like_dom_sf"/>
</dbReference>
<dbReference type="Gene3D" id="1.20.900.10">
    <property type="entry name" value="Dbl homology (DH) domain"/>
    <property type="match status" value="1"/>
</dbReference>
<dbReference type="InterPro" id="IPR000219">
    <property type="entry name" value="DH_dom"/>
</dbReference>
<dbReference type="InterPro" id="IPR041675">
    <property type="entry name" value="PH_5"/>
</dbReference>
<dbReference type="SUPFAM" id="SSF50729">
    <property type="entry name" value="PH domain-like"/>
    <property type="match status" value="1"/>
</dbReference>
<feature type="compositionally biased region" description="Low complexity" evidence="3">
    <location>
        <begin position="302"/>
        <end position="317"/>
    </location>
</feature>
<evidence type="ECO:0000313" key="6">
    <source>
        <dbReference type="EMBL" id="KAF9461227.1"/>
    </source>
</evidence>
<dbReference type="Pfam" id="PF00610">
    <property type="entry name" value="DEP"/>
    <property type="match status" value="1"/>
</dbReference>